<evidence type="ECO:0000256" key="6">
    <source>
        <dbReference type="SAM" id="Phobius"/>
    </source>
</evidence>
<evidence type="ECO:0008006" key="9">
    <source>
        <dbReference type="Google" id="ProtNLM"/>
    </source>
</evidence>
<keyword evidence="4 6" id="KW-1133">Transmembrane helix</keyword>
<dbReference type="CDD" id="cd06579">
    <property type="entry name" value="TM_PBP1_transp_AraH_like"/>
    <property type="match status" value="1"/>
</dbReference>
<evidence type="ECO:0000256" key="2">
    <source>
        <dbReference type="ARBA" id="ARBA00022475"/>
    </source>
</evidence>
<keyword evidence="3 6" id="KW-0812">Transmembrane</keyword>
<dbReference type="OrthoDB" id="9813906at2"/>
<dbReference type="AlphaFoldDB" id="H3NHE1"/>
<feature type="transmembrane region" description="Helical" evidence="6">
    <location>
        <begin position="143"/>
        <end position="161"/>
    </location>
</feature>
<evidence type="ECO:0000313" key="7">
    <source>
        <dbReference type="EMBL" id="EHR38196.1"/>
    </source>
</evidence>
<comment type="subcellular location">
    <subcellularLocation>
        <location evidence="1">Cell membrane</location>
        <topology evidence="1">Multi-pass membrane protein</topology>
    </subcellularLocation>
</comment>
<dbReference type="PANTHER" id="PTHR32196">
    <property type="entry name" value="ABC TRANSPORTER PERMEASE PROTEIN YPHD-RELATED-RELATED"/>
    <property type="match status" value="1"/>
</dbReference>
<dbReference type="GO" id="GO:0022857">
    <property type="term" value="F:transmembrane transporter activity"/>
    <property type="evidence" value="ECO:0007669"/>
    <property type="project" value="InterPro"/>
</dbReference>
<dbReference type="RefSeq" id="WP_006308179.1">
    <property type="nucleotide sequence ID" value="NZ_JH601133.1"/>
</dbReference>
<feature type="transmembrane region" description="Helical" evidence="6">
    <location>
        <begin position="21"/>
        <end position="41"/>
    </location>
</feature>
<dbReference type="Proteomes" id="UP000006190">
    <property type="component" value="Unassembled WGS sequence"/>
</dbReference>
<feature type="transmembrane region" description="Helical" evidence="6">
    <location>
        <begin position="53"/>
        <end position="73"/>
    </location>
</feature>
<dbReference type="EMBL" id="AGEG01000002">
    <property type="protein sequence ID" value="EHR38196.1"/>
    <property type="molecule type" value="Genomic_DNA"/>
</dbReference>
<dbReference type="HOGENOM" id="CLU_028880_1_0_9"/>
<evidence type="ECO:0000256" key="1">
    <source>
        <dbReference type="ARBA" id="ARBA00004651"/>
    </source>
</evidence>
<evidence type="ECO:0000256" key="3">
    <source>
        <dbReference type="ARBA" id="ARBA00022692"/>
    </source>
</evidence>
<dbReference type="InterPro" id="IPR001851">
    <property type="entry name" value="ABC_transp_permease"/>
</dbReference>
<comment type="caution">
    <text evidence="7">The sequence shown here is derived from an EMBL/GenBank/DDBJ whole genome shotgun (WGS) entry which is preliminary data.</text>
</comment>
<protein>
    <recommendedName>
        <fullName evidence="9">Beta-methylgalactoside transporter</fullName>
    </recommendedName>
</protein>
<keyword evidence="2" id="KW-1003">Cell membrane</keyword>
<gene>
    <name evidence="7" type="ORF">HMPREF9708_00280</name>
</gene>
<sequence>MAKIKKVKNVHIPKPSFKEWFIENALIVVIILMVIYTAYSANNFLSFNNLKNILANVSVRFIIALGISGPLIIRGTDLSAGRIVGITAVVSAVFLQRADASSGVLYPSIAGSPIVIALLAALGVGLLFGFINGMVISRLNVPPFIATLGTQIAIYGLNMMVSKNAPIGSLNQAYTRFGAQGFKFGQLQIPYLTIIAIAAGIFMLILYRHTIYGKQMYAIGGNEIAAEVSGVNTKRSKLLIYCLAGLMYALAGFLLTAKTGSAAVSAGTGYELEAIAAATIGGVSTSGGVGTVPGVLIGVLVFELLKTCLQFLGITPEMTNVFQGLVIVVAVALDIRKTMRKK</sequence>
<feature type="transmembrane region" description="Helical" evidence="6">
    <location>
        <begin position="318"/>
        <end position="335"/>
    </location>
</feature>
<feature type="transmembrane region" description="Helical" evidence="6">
    <location>
        <begin position="238"/>
        <end position="257"/>
    </location>
</feature>
<feature type="transmembrane region" description="Helical" evidence="6">
    <location>
        <begin position="189"/>
        <end position="207"/>
    </location>
</feature>
<keyword evidence="8" id="KW-1185">Reference proteome</keyword>
<organism evidence="7 8">
    <name type="scientific">Facklamia languida CCUG 37842</name>
    <dbReference type="NCBI Taxonomy" id="883113"/>
    <lineage>
        <taxon>Bacteria</taxon>
        <taxon>Bacillati</taxon>
        <taxon>Bacillota</taxon>
        <taxon>Bacilli</taxon>
        <taxon>Lactobacillales</taxon>
        <taxon>Aerococcaceae</taxon>
        <taxon>Facklamia</taxon>
    </lineage>
</organism>
<dbReference type="GO" id="GO:0005886">
    <property type="term" value="C:plasma membrane"/>
    <property type="evidence" value="ECO:0007669"/>
    <property type="project" value="UniProtKB-SubCell"/>
</dbReference>
<reference evidence="7 8" key="1">
    <citation type="submission" date="2012-01" db="EMBL/GenBank/DDBJ databases">
        <title>The Genome Sequence of Facklamia languida CCUG 37842.</title>
        <authorList>
            <consortium name="The Broad Institute Genome Sequencing Platform"/>
            <person name="Earl A."/>
            <person name="Ward D."/>
            <person name="Feldgarden M."/>
            <person name="Gevers D."/>
            <person name="Huys G."/>
            <person name="Young S.K."/>
            <person name="Zeng Q."/>
            <person name="Gargeya S."/>
            <person name="Fitzgerald M."/>
            <person name="Haas B."/>
            <person name="Abouelleil A."/>
            <person name="Alvarado L."/>
            <person name="Arachchi H.M."/>
            <person name="Berlin A."/>
            <person name="Chapman S.B."/>
            <person name="Gearin G."/>
            <person name="Goldberg J."/>
            <person name="Griggs A."/>
            <person name="Gujja S."/>
            <person name="Hansen M."/>
            <person name="Heiman D."/>
            <person name="Howarth C."/>
            <person name="Larimer J."/>
            <person name="Lui A."/>
            <person name="MacDonald P.J.P."/>
            <person name="McCowen C."/>
            <person name="Montmayeur A."/>
            <person name="Murphy C."/>
            <person name="Neiman D."/>
            <person name="Pearson M."/>
            <person name="Priest M."/>
            <person name="Roberts A."/>
            <person name="Saif S."/>
            <person name="Shea T."/>
            <person name="Sisk P."/>
            <person name="Stolte C."/>
            <person name="Sykes S."/>
            <person name="Wortman J."/>
            <person name="Nusbaum C."/>
            <person name="Birren B."/>
        </authorList>
    </citation>
    <scope>NUCLEOTIDE SEQUENCE [LARGE SCALE GENOMIC DNA]</scope>
    <source>
        <strain evidence="7 8">CCUG 37842</strain>
    </source>
</reference>
<evidence type="ECO:0000256" key="5">
    <source>
        <dbReference type="ARBA" id="ARBA00023136"/>
    </source>
</evidence>
<dbReference type="PATRIC" id="fig|883113.3.peg.284"/>
<dbReference type="PANTHER" id="PTHR32196:SF18">
    <property type="entry name" value="GALACTOSE_METHYL GALACTOSIDE IMPORT PERMEASE PROTEIN MGLC"/>
    <property type="match status" value="1"/>
</dbReference>
<evidence type="ECO:0000313" key="8">
    <source>
        <dbReference type="Proteomes" id="UP000006190"/>
    </source>
</evidence>
<feature type="transmembrane region" description="Helical" evidence="6">
    <location>
        <begin position="104"/>
        <end position="131"/>
    </location>
</feature>
<dbReference type="STRING" id="883113.HMPREF9708_00280"/>
<accession>H3NHE1</accession>
<evidence type="ECO:0000256" key="4">
    <source>
        <dbReference type="ARBA" id="ARBA00022989"/>
    </source>
</evidence>
<feature type="transmembrane region" description="Helical" evidence="6">
    <location>
        <begin position="80"/>
        <end position="98"/>
    </location>
</feature>
<dbReference type="Pfam" id="PF02653">
    <property type="entry name" value="BPD_transp_2"/>
    <property type="match status" value="1"/>
</dbReference>
<dbReference type="eggNOG" id="COG4211">
    <property type="taxonomic scope" value="Bacteria"/>
</dbReference>
<keyword evidence="5 6" id="KW-0472">Membrane</keyword>
<name>H3NHE1_9LACT</name>
<proteinExistence type="predicted"/>